<evidence type="ECO:0000313" key="2">
    <source>
        <dbReference type="Proteomes" id="UP000717585"/>
    </source>
</evidence>
<reference evidence="1" key="1">
    <citation type="submission" date="2021-05" db="EMBL/GenBank/DDBJ databases">
        <title>A free-living protist that lacks canonical eukaryotic 1 DNA replication and segregation systems.</title>
        <authorList>
            <person name="Salas-Leiva D.E."/>
            <person name="Tromer E.C."/>
            <person name="Curtis B.A."/>
            <person name="Jerlstrom-Hultqvist J."/>
            <person name="Kolisko M."/>
            <person name="Yi Z."/>
            <person name="Salas-Leiva J.S."/>
            <person name="Gallot-Lavallee L."/>
            <person name="Kops G.J.P.L."/>
            <person name="Archibald J.M."/>
            <person name="Simpson A.G.B."/>
            <person name="Roger A.J."/>
        </authorList>
    </citation>
    <scope>NUCLEOTIDE SEQUENCE</scope>
    <source>
        <strain evidence="1">BICM</strain>
    </source>
</reference>
<gene>
    <name evidence="1" type="ORF">J8273_3333</name>
</gene>
<dbReference type="EMBL" id="JAHDYR010000025">
    <property type="protein sequence ID" value="KAG9393201.1"/>
    <property type="molecule type" value="Genomic_DNA"/>
</dbReference>
<dbReference type="Proteomes" id="UP000717585">
    <property type="component" value="Unassembled WGS sequence"/>
</dbReference>
<organism evidence="1 2">
    <name type="scientific">Carpediemonas membranifera</name>
    <dbReference type="NCBI Taxonomy" id="201153"/>
    <lineage>
        <taxon>Eukaryota</taxon>
        <taxon>Metamonada</taxon>
        <taxon>Carpediemonas-like organisms</taxon>
        <taxon>Carpediemonas</taxon>
    </lineage>
</organism>
<dbReference type="AlphaFoldDB" id="A0A8J6BX83"/>
<protein>
    <submittedName>
        <fullName evidence="1">Uncharacterized protein</fullName>
    </submittedName>
</protein>
<name>A0A8J6BX83_9EUKA</name>
<proteinExistence type="predicted"/>
<evidence type="ECO:0000313" key="1">
    <source>
        <dbReference type="EMBL" id="KAG9393201.1"/>
    </source>
</evidence>
<comment type="caution">
    <text evidence="1">The sequence shown here is derived from an EMBL/GenBank/DDBJ whole genome shotgun (WGS) entry which is preliminary data.</text>
</comment>
<sequence length="127" mass="14457">MAWRIASYQPSSSPPLELCMYHVLPGACTSMHFFPPFIATEMRLFLSRGMTPFGREDSGRWKYLSSKPGAGVLISTKYLCFQFFTTFPCLNIIPCLISIALFPNRLQRVFYAASRPSLPVEHRTRAN</sequence>
<keyword evidence="2" id="KW-1185">Reference proteome</keyword>
<accession>A0A8J6BX83</accession>